<reference evidence="3 4" key="1">
    <citation type="submission" date="2019-12" db="EMBL/GenBank/DDBJ databases">
        <title>Streptomyces sp. strain T44 isolated from rhizosphere soil of Broussonetia papyrifera.</title>
        <authorList>
            <person name="Mo P."/>
        </authorList>
    </citation>
    <scope>NUCLEOTIDE SEQUENCE [LARGE SCALE GENOMIC DNA]</scope>
    <source>
        <strain evidence="3 4">T44</strain>
    </source>
</reference>
<dbReference type="RefSeq" id="WP_158927568.1">
    <property type="nucleotide sequence ID" value="NZ_CP047020.1"/>
</dbReference>
<proteinExistence type="predicted"/>
<evidence type="ECO:0000256" key="1">
    <source>
        <dbReference type="SAM" id="MobiDB-lite"/>
    </source>
</evidence>
<dbReference type="SUPFAM" id="SSF53335">
    <property type="entry name" value="S-adenosyl-L-methionine-dependent methyltransferases"/>
    <property type="match status" value="1"/>
</dbReference>
<keyword evidence="3" id="KW-0808">Transferase</keyword>
<gene>
    <name evidence="3" type="ORF">GQF42_38020</name>
</gene>
<protein>
    <submittedName>
        <fullName evidence="3">Methyltransferase domain-containing protein</fullName>
    </submittedName>
</protein>
<dbReference type="KEGG" id="sbro:GQF42_38020"/>
<keyword evidence="3" id="KW-0489">Methyltransferase</keyword>
<evidence type="ECO:0000313" key="4">
    <source>
        <dbReference type="Proteomes" id="UP000436138"/>
    </source>
</evidence>
<sequence>MTRHLQDGNPAEAVAARSDPSRRGKVGEVYNSDYAVTVEFYDLLQAESDRRRAERRFTEAARRARHAIVDVGAGTGIVTEVLLAVSAAPVHAVEPAPAMRAALLMRVARLEADQRARLTLHCEPIEEFRLEAVADLAIASNIIACLSPATRRAAWQAISRVLLPGGLLLFDPPPARLPTRRDTVGRLGPVRIGPDLYTAVVTREPDRGIVRTVFTYQVERNGRILRQAQESFAMWPASSFRLGTELEAAGLQVVQAPTAQLMAARRPAH</sequence>
<name>A0A6I6N5A6_9ACTN</name>
<dbReference type="GO" id="GO:0008168">
    <property type="term" value="F:methyltransferase activity"/>
    <property type="evidence" value="ECO:0007669"/>
    <property type="project" value="UniProtKB-KW"/>
</dbReference>
<dbReference type="Gene3D" id="3.40.50.150">
    <property type="entry name" value="Vaccinia Virus protein VP39"/>
    <property type="match status" value="1"/>
</dbReference>
<dbReference type="InterPro" id="IPR029063">
    <property type="entry name" value="SAM-dependent_MTases_sf"/>
</dbReference>
<dbReference type="CDD" id="cd02440">
    <property type="entry name" value="AdoMet_MTases"/>
    <property type="match status" value="1"/>
</dbReference>
<feature type="domain" description="Methyltransferase type 12" evidence="2">
    <location>
        <begin position="69"/>
        <end position="168"/>
    </location>
</feature>
<dbReference type="AlphaFoldDB" id="A0A6I6N5A6"/>
<accession>A0A6I6N5A6</accession>
<evidence type="ECO:0000313" key="3">
    <source>
        <dbReference type="EMBL" id="QHA08298.1"/>
    </source>
</evidence>
<keyword evidence="4" id="KW-1185">Reference proteome</keyword>
<evidence type="ECO:0000259" key="2">
    <source>
        <dbReference type="Pfam" id="PF08242"/>
    </source>
</evidence>
<feature type="region of interest" description="Disordered" evidence="1">
    <location>
        <begin position="1"/>
        <end position="24"/>
    </location>
</feature>
<dbReference type="EMBL" id="CP047020">
    <property type="protein sequence ID" value="QHA08298.1"/>
    <property type="molecule type" value="Genomic_DNA"/>
</dbReference>
<dbReference type="Pfam" id="PF08242">
    <property type="entry name" value="Methyltransf_12"/>
    <property type="match status" value="1"/>
</dbReference>
<organism evidence="3 4">
    <name type="scientific">Streptomyces broussonetiae</name>
    <dbReference type="NCBI Taxonomy" id="2686304"/>
    <lineage>
        <taxon>Bacteria</taxon>
        <taxon>Bacillati</taxon>
        <taxon>Actinomycetota</taxon>
        <taxon>Actinomycetes</taxon>
        <taxon>Kitasatosporales</taxon>
        <taxon>Streptomycetaceae</taxon>
        <taxon>Streptomyces</taxon>
    </lineage>
</organism>
<dbReference type="GO" id="GO:0032259">
    <property type="term" value="P:methylation"/>
    <property type="evidence" value="ECO:0007669"/>
    <property type="project" value="UniProtKB-KW"/>
</dbReference>
<dbReference type="Proteomes" id="UP000436138">
    <property type="component" value="Chromosome"/>
</dbReference>
<dbReference type="InterPro" id="IPR013217">
    <property type="entry name" value="Methyltransf_12"/>
</dbReference>